<dbReference type="OrthoDB" id="166375at2759"/>
<dbReference type="PROSITE" id="PS51360">
    <property type="entry name" value="PLUS3"/>
    <property type="match status" value="1"/>
</dbReference>
<dbReference type="GO" id="GO:0006353">
    <property type="term" value="P:DNA-templated transcription termination"/>
    <property type="evidence" value="ECO:0007669"/>
    <property type="project" value="EnsemblFungi"/>
</dbReference>
<dbReference type="GO" id="GO:0031124">
    <property type="term" value="P:mRNA 3'-end processing"/>
    <property type="evidence" value="ECO:0007669"/>
    <property type="project" value="EnsemblFungi"/>
</dbReference>
<evidence type="ECO:0000256" key="1">
    <source>
        <dbReference type="ARBA" id="ARBA00004123"/>
    </source>
</evidence>
<dbReference type="GO" id="GO:0001015">
    <property type="term" value="P:snoRNA transcription by RNA polymerase II"/>
    <property type="evidence" value="ECO:0007669"/>
    <property type="project" value="EnsemblFungi"/>
</dbReference>
<dbReference type="GO" id="GO:0000791">
    <property type="term" value="C:euchromatin"/>
    <property type="evidence" value="ECO:0007669"/>
    <property type="project" value="EnsemblFungi"/>
</dbReference>
<evidence type="ECO:0000256" key="4">
    <source>
        <dbReference type="ARBA" id="ARBA00023242"/>
    </source>
</evidence>
<dbReference type="STRING" id="669874.A0A1E4U1E0"/>
<dbReference type="GO" id="GO:0070911">
    <property type="term" value="P:global genome nucleotide-excision repair"/>
    <property type="evidence" value="ECO:0007669"/>
    <property type="project" value="EnsemblFungi"/>
</dbReference>
<feature type="compositionally biased region" description="Basic and acidic residues" evidence="6">
    <location>
        <begin position="147"/>
        <end position="159"/>
    </location>
</feature>
<comment type="subcellular location">
    <subcellularLocation>
        <location evidence="1">Nucleus</location>
    </subcellularLocation>
</comment>
<accession>A0A1E4U1E0</accession>
<feature type="compositionally biased region" description="Basic and acidic residues" evidence="6">
    <location>
        <begin position="128"/>
        <end position="139"/>
    </location>
</feature>
<feature type="region of interest" description="Disordered" evidence="6">
    <location>
        <begin position="128"/>
        <end position="203"/>
    </location>
</feature>
<dbReference type="GO" id="GO:0003677">
    <property type="term" value="F:DNA binding"/>
    <property type="evidence" value="ECO:0007669"/>
    <property type="project" value="InterPro"/>
</dbReference>
<name>A0A1E4U1E0_PACTA</name>
<evidence type="ECO:0000256" key="6">
    <source>
        <dbReference type="SAM" id="MobiDB-lite"/>
    </source>
</evidence>
<feature type="region of interest" description="Disordered" evidence="6">
    <location>
        <begin position="1"/>
        <end position="94"/>
    </location>
</feature>
<evidence type="ECO:0000259" key="7">
    <source>
        <dbReference type="PROSITE" id="PS51360"/>
    </source>
</evidence>
<dbReference type="SUPFAM" id="SSF159042">
    <property type="entry name" value="Plus3-like"/>
    <property type="match status" value="1"/>
</dbReference>
<evidence type="ECO:0000313" key="9">
    <source>
        <dbReference type="Proteomes" id="UP000094236"/>
    </source>
</evidence>
<sequence length="547" mass="63859">MSDIDEDLLALAGAGSADEVDDVEEEESDFYEPSLDDSKKRKAPSLSTKNKKTRKAFLDQDDDEDEENYEDDVRRDANENPYPLEGKYKNEKDKDELLAMDEMQREQILFERGQEMERYNESKYLALRAERDKIAEQGRLRSKRKGKDSTKADKREQLKAQRRKIETRRRGGDYEDDEEEDVEEEDEEDEEADYGDEDDFVEDDEERVEWATKSSSSIQDKEATLSDINKIRIGRTQFNKFCYYPEFTDVVVDCYARMNVGFNRTTGQNEYRMVKINDVVEMKDKVYLLTNHKTNLYLIVSIGKNTRKVPLNIFSDNHITKYEFDIYMKRIQQDGLKFATIKTVDRKYHELRDMSTRSLTDKEINEMIVKKQTIQQDVAGVNAIMRKTNLQAERAIALENGDLVKVEKIEQEINDLEQKYAAKQRTVESSSDSILSKVNEKNKKLNQELIREAELRAVEEKLKNNNTSSDPFSRLKTNTRIFYAADGSSNIINNDAGELTIEKLENESAEKQKLEKQRLTARFRDFNGGFDSRIKSLKFKFDVDIKI</sequence>
<dbReference type="GO" id="GO:0042138">
    <property type="term" value="P:meiotic DNA double-strand break formation"/>
    <property type="evidence" value="ECO:0007669"/>
    <property type="project" value="EnsemblFungi"/>
</dbReference>
<dbReference type="Pfam" id="PF03126">
    <property type="entry name" value="Plus-3"/>
    <property type="match status" value="1"/>
</dbReference>
<feature type="compositionally biased region" description="Acidic residues" evidence="6">
    <location>
        <begin position="18"/>
        <end position="30"/>
    </location>
</feature>
<feature type="compositionally biased region" description="Acidic residues" evidence="6">
    <location>
        <begin position="174"/>
        <end position="203"/>
    </location>
</feature>
<gene>
    <name evidence="8" type="ORF">PACTADRAFT_31250</name>
</gene>
<keyword evidence="5" id="KW-0175">Coiled coil</keyword>
<dbReference type="GO" id="GO:0000122">
    <property type="term" value="P:negative regulation of transcription by RNA polymerase II"/>
    <property type="evidence" value="ECO:0007669"/>
    <property type="project" value="EnsemblFungi"/>
</dbReference>
<protein>
    <recommendedName>
        <fullName evidence="7">Plus3 domain-containing protein</fullName>
    </recommendedName>
</protein>
<dbReference type="GO" id="GO:0032968">
    <property type="term" value="P:positive regulation of transcription elongation by RNA polymerase II"/>
    <property type="evidence" value="ECO:0007669"/>
    <property type="project" value="EnsemblFungi"/>
</dbReference>
<evidence type="ECO:0000256" key="3">
    <source>
        <dbReference type="ARBA" id="ARBA00023163"/>
    </source>
</evidence>
<dbReference type="AlphaFoldDB" id="A0A1E4U1E0"/>
<evidence type="ECO:0000256" key="2">
    <source>
        <dbReference type="ARBA" id="ARBA00023015"/>
    </source>
</evidence>
<feature type="coiled-coil region" evidence="5">
    <location>
        <begin position="406"/>
        <end position="455"/>
    </location>
</feature>
<dbReference type="PANTHER" id="PTHR13115">
    <property type="entry name" value="RNA POLYMERASE-ASSOCIATED PROTEIN RTF1 HOMOLOG"/>
    <property type="match status" value="1"/>
</dbReference>
<dbReference type="GO" id="GO:0090262">
    <property type="term" value="P:regulation of transcription-coupled nucleotide-excision repair"/>
    <property type="evidence" value="ECO:0007669"/>
    <property type="project" value="EnsemblFungi"/>
</dbReference>
<dbReference type="PANTHER" id="PTHR13115:SF8">
    <property type="entry name" value="RNA POLYMERASE-ASSOCIATED PROTEIN RTF1 HOMOLOG"/>
    <property type="match status" value="1"/>
</dbReference>
<dbReference type="GO" id="GO:0016593">
    <property type="term" value="C:Cdc73/Paf1 complex"/>
    <property type="evidence" value="ECO:0007669"/>
    <property type="project" value="EnsemblFungi"/>
</dbReference>
<reference evidence="9" key="1">
    <citation type="submission" date="2016-05" db="EMBL/GenBank/DDBJ databases">
        <title>Comparative genomics of biotechnologically important yeasts.</title>
        <authorList>
            <consortium name="DOE Joint Genome Institute"/>
            <person name="Riley R."/>
            <person name="Haridas S."/>
            <person name="Wolfe K.H."/>
            <person name="Lopes M.R."/>
            <person name="Hittinger C.T."/>
            <person name="Goker M."/>
            <person name="Salamov A."/>
            <person name="Wisecaver J."/>
            <person name="Long T.M."/>
            <person name="Aerts A.L."/>
            <person name="Barry K."/>
            <person name="Choi C."/>
            <person name="Clum A."/>
            <person name="Coughlan A.Y."/>
            <person name="Deshpande S."/>
            <person name="Douglass A.P."/>
            <person name="Hanson S.J."/>
            <person name="Klenk H.-P."/>
            <person name="Labutti K."/>
            <person name="Lapidus A."/>
            <person name="Lindquist E."/>
            <person name="Lipzen A."/>
            <person name="Meier-Kolthoff J.P."/>
            <person name="Ohm R.A."/>
            <person name="Otillar R.P."/>
            <person name="Pangilinan J."/>
            <person name="Peng Y."/>
            <person name="Rokas A."/>
            <person name="Rosa C.A."/>
            <person name="Scheuner C."/>
            <person name="Sibirny A.A."/>
            <person name="Slot J.C."/>
            <person name="Stielow J.B."/>
            <person name="Sun H."/>
            <person name="Kurtzman C.P."/>
            <person name="Blackwell M."/>
            <person name="Grigoriev I.V."/>
            <person name="Jeffries T.W."/>
        </authorList>
    </citation>
    <scope>NUCLEOTIDE SEQUENCE [LARGE SCALE GENOMIC DNA]</scope>
    <source>
        <strain evidence="9">NRRL Y-2460</strain>
    </source>
</reference>
<evidence type="ECO:0000256" key="5">
    <source>
        <dbReference type="SAM" id="Coils"/>
    </source>
</evidence>
<dbReference type="Gene3D" id="3.90.70.200">
    <property type="entry name" value="Plus-3 domain"/>
    <property type="match status" value="1"/>
</dbReference>
<evidence type="ECO:0000313" key="8">
    <source>
        <dbReference type="EMBL" id="ODV97821.1"/>
    </source>
</evidence>
<keyword evidence="9" id="KW-1185">Reference proteome</keyword>
<dbReference type="InterPro" id="IPR004343">
    <property type="entry name" value="Plus-3_dom"/>
</dbReference>
<feature type="compositionally biased region" description="Acidic residues" evidence="6">
    <location>
        <begin position="59"/>
        <end position="70"/>
    </location>
</feature>
<dbReference type="EMBL" id="KV454011">
    <property type="protein sequence ID" value="ODV97821.1"/>
    <property type="molecule type" value="Genomic_DNA"/>
</dbReference>
<proteinExistence type="predicted"/>
<dbReference type="GO" id="GO:0031126">
    <property type="term" value="P:sno(s)RNA 3'-end processing"/>
    <property type="evidence" value="ECO:0007669"/>
    <property type="project" value="EnsemblFungi"/>
</dbReference>
<feature type="domain" description="Plus3" evidence="7">
    <location>
        <begin position="222"/>
        <end position="356"/>
    </location>
</feature>
<dbReference type="GO" id="GO:1990269">
    <property type="term" value="F:RNA polymerase II C-terminal domain phosphoserine binding"/>
    <property type="evidence" value="ECO:0007669"/>
    <property type="project" value="EnsemblFungi"/>
</dbReference>
<dbReference type="GO" id="GO:2001209">
    <property type="term" value="P:positive regulation of transcription elongation by RNA polymerase I"/>
    <property type="evidence" value="ECO:0007669"/>
    <property type="project" value="EnsemblFungi"/>
</dbReference>
<keyword evidence="3" id="KW-0804">Transcription</keyword>
<dbReference type="GO" id="GO:0006368">
    <property type="term" value="P:transcription elongation by RNA polymerase II"/>
    <property type="evidence" value="ECO:0007669"/>
    <property type="project" value="EnsemblFungi"/>
</dbReference>
<dbReference type="GO" id="GO:0003723">
    <property type="term" value="F:RNA binding"/>
    <property type="evidence" value="ECO:0007669"/>
    <property type="project" value="EnsemblFungi"/>
</dbReference>
<organism evidence="8 9">
    <name type="scientific">Pachysolen tannophilus NRRL Y-2460</name>
    <dbReference type="NCBI Taxonomy" id="669874"/>
    <lineage>
        <taxon>Eukaryota</taxon>
        <taxon>Fungi</taxon>
        <taxon>Dikarya</taxon>
        <taxon>Ascomycota</taxon>
        <taxon>Saccharomycotina</taxon>
        <taxon>Pichiomycetes</taxon>
        <taxon>Pachysolenaceae</taxon>
        <taxon>Pachysolen</taxon>
    </lineage>
</organism>
<dbReference type="SMART" id="SM00719">
    <property type="entry name" value="Plus3"/>
    <property type="match status" value="1"/>
</dbReference>
<keyword evidence="4" id="KW-0539">Nucleus</keyword>
<dbReference type="Proteomes" id="UP000094236">
    <property type="component" value="Unassembled WGS sequence"/>
</dbReference>
<dbReference type="InterPro" id="IPR036128">
    <property type="entry name" value="Plus3-like_sf"/>
</dbReference>
<keyword evidence="2" id="KW-0805">Transcription regulation</keyword>